<evidence type="ECO:0000313" key="2">
    <source>
        <dbReference type="Proteomes" id="UP000187012"/>
    </source>
</evidence>
<name>A0A1N7S478_9BURK</name>
<protein>
    <submittedName>
        <fullName evidence="1">Uncharacterized protein</fullName>
    </submittedName>
</protein>
<sequence length="70" mass="7775">MRKLTRYSTQMPPKAIRHSALRAFAQVIFVMSAGSPSASRRVENLFDTAVNRKVDGTFTDLTLHMTGSFG</sequence>
<dbReference type="Proteomes" id="UP000187012">
    <property type="component" value="Unassembled WGS sequence"/>
</dbReference>
<dbReference type="EMBL" id="CYGX02000032">
    <property type="protein sequence ID" value="SIT41792.1"/>
    <property type="molecule type" value="Genomic_DNA"/>
</dbReference>
<keyword evidence="2" id="KW-1185">Reference proteome</keyword>
<organism evidence="1 2">
    <name type="scientific">Paraburkholderia ribeironis</name>
    <dbReference type="NCBI Taxonomy" id="1247936"/>
    <lineage>
        <taxon>Bacteria</taxon>
        <taxon>Pseudomonadati</taxon>
        <taxon>Pseudomonadota</taxon>
        <taxon>Betaproteobacteria</taxon>
        <taxon>Burkholderiales</taxon>
        <taxon>Burkholderiaceae</taxon>
        <taxon>Paraburkholderia</taxon>
    </lineage>
</organism>
<accession>A0A1N7S478</accession>
<dbReference type="STRING" id="1247936.BN2475_320029"/>
<dbReference type="AlphaFoldDB" id="A0A1N7S478"/>
<gene>
    <name evidence="1" type="ORF">BN2475_320029</name>
</gene>
<proteinExistence type="predicted"/>
<reference evidence="1 2" key="1">
    <citation type="submission" date="2016-12" db="EMBL/GenBank/DDBJ databases">
        <authorList>
            <person name="Song W.-J."/>
            <person name="Kurnit D.M."/>
        </authorList>
    </citation>
    <scope>NUCLEOTIDE SEQUENCE [LARGE SCALE GENOMIC DNA]</scope>
    <source>
        <strain evidence="1 2">STM7296</strain>
    </source>
</reference>
<evidence type="ECO:0000313" key="1">
    <source>
        <dbReference type="EMBL" id="SIT41792.1"/>
    </source>
</evidence>